<feature type="transmembrane region" description="Helical" evidence="7">
    <location>
        <begin position="317"/>
        <end position="346"/>
    </location>
</feature>
<organism evidence="8 9">
    <name type="scientific">Pontiella sulfatireligans</name>
    <dbReference type="NCBI Taxonomy" id="2750658"/>
    <lineage>
        <taxon>Bacteria</taxon>
        <taxon>Pseudomonadati</taxon>
        <taxon>Kiritimatiellota</taxon>
        <taxon>Kiritimatiellia</taxon>
        <taxon>Kiritimatiellales</taxon>
        <taxon>Pontiellaceae</taxon>
        <taxon>Pontiella</taxon>
    </lineage>
</organism>
<accession>A0A6C2UL96</accession>
<dbReference type="AlphaFoldDB" id="A0A6C2UL96"/>
<proteinExistence type="inferred from homology"/>
<comment type="similarity">
    <text evidence="2 6">Belongs to the sodium:solute symporter (SSF) (TC 2.A.21) family.</text>
</comment>
<dbReference type="Gene3D" id="1.20.1730.10">
    <property type="entry name" value="Sodium/glucose cotransporter"/>
    <property type="match status" value="1"/>
</dbReference>
<feature type="transmembrane region" description="Helical" evidence="7">
    <location>
        <begin position="502"/>
        <end position="524"/>
    </location>
</feature>
<feature type="transmembrane region" description="Helical" evidence="7">
    <location>
        <begin position="155"/>
        <end position="177"/>
    </location>
</feature>
<comment type="subcellular location">
    <subcellularLocation>
        <location evidence="1">Membrane</location>
        <topology evidence="1">Multi-pass membrane protein</topology>
    </subcellularLocation>
</comment>
<evidence type="ECO:0000313" key="9">
    <source>
        <dbReference type="Proteomes" id="UP000346198"/>
    </source>
</evidence>
<dbReference type="NCBIfam" id="TIGR00813">
    <property type="entry name" value="sss"/>
    <property type="match status" value="1"/>
</dbReference>
<evidence type="ECO:0000256" key="4">
    <source>
        <dbReference type="ARBA" id="ARBA00022989"/>
    </source>
</evidence>
<evidence type="ECO:0000256" key="3">
    <source>
        <dbReference type="ARBA" id="ARBA00022692"/>
    </source>
</evidence>
<evidence type="ECO:0000256" key="7">
    <source>
        <dbReference type="SAM" id="Phobius"/>
    </source>
</evidence>
<dbReference type="GO" id="GO:0005886">
    <property type="term" value="C:plasma membrane"/>
    <property type="evidence" value="ECO:0007669"/>
    <property type="project" value="TreeGrafter"/>
</dbReference>
<feature type="transmembrane region" description="Helical" evidence="7">
    <location>
        <begin position="12"/>
        <end position="31"/>
    </location>
</feature>
<feature type="transmembrane region" description="Helical" evidence="7">
    <location>
        <begin position="426"/>
        <end position="448"/>
    </location>
</feature>
<dbReference type="Proteomes" id="UP000346198">
    <property type="component" value="Unassembled WGS sequence"/>
</dbReference>
<evidence type="ECO:0000256" key="1">
    <source>
        <dbReference type="ARBA" id="ARBA00004141"/>
    </source>
</evidence>
<feature type="transmembrane region" description="Helical" evidence="7">
    <location>
        <begin position="270"/>
        <end position="297"/>
    </location>
</feature>
<evidence type="ECO:0000256" key="6">
    <source>
        <dbReference type="RuleBase" id="RU362091"/>
    </source>
</evidence>
<feature type="transmembrane region" description="Helical" evidence="7">
    <location>
        <begin position="232"/>
        <end position="250"/>
    </location>
</feature>
<dbReference type="InterPro" id="IPR001734">
    <property type="entry name" value="Na/solute_symporter"/>
</dbReference>
<dbReference type="PANTHER" id="PTHR11819">
    <property type="entry name" value="SOLUTE CARRIER FAMILY 5"/>
    <property type="match status" value="1"/>
</dbReference>
<sequence>MEIYKLLNGIDFLVMGIYLIVLIGIGSWVSYRQKHNENLFLAQHSLGATSIGLTMWGTNVGPSMLIASCSIGYTTGIVAANFSWYAFVFLFLLAFVFAPYYLQAKTSTLPEFIGTRFNQHSRELLAWYSLVTILVSWLGMTLYAGGILVTQIMNWPLWVSITALVAISAFFTLTGGLKTVAHTNVFQMSLLIIASLTLVVFGVIKAGGVTAIYEGVPEGYWKLFLPADNPDYPFYAILLGYPVLGIWFWCTDQSMVQSVLAAKSLKHGRLGTATCGYLKILDMFIFFLPGVICLILFPNLGNPDEAYMTLVSELLPHGLIGLIMTVLMAALISTIASALNALGTVFTLDVYQKRFRPEASTKETIYIGRIVTVVGSFISIFLGLGIAKLQGLDLFSLFQAILGFLAPPLSAVFLVGVLWKRATSTGANAVLTFGTVASLGIGLCYLMHWPSEEAWPHFLFLSFLIFAGLCLFMIIVSLLTQTEGEVSPLPSLADTYRASGKVSAGVWTAWGILIVLMIGLYIFFN</sequence>
<feature type="transmembrane region" description="Helical" evidence="7">
    <location>
        <begin position="82"/>
        <end position="103"/>
    </location>
</feature>
<feature type="transmembrane region" description="Helical" evidence="7">
    <location>
        <begin position="124"/>
        <end position="149"/>
    </location>
</feature>
<feature type="transmembrane region" description="Helical" evidence="7">
    <location>
        <begin position="366"/>
        <end position="386"/>
    </location>
</feature>
<evidence type="ECO:0000256" key="2">
    <source>
        <dbReference type="ARBA" id="ARBA00006434"/>
    </source>
</evidence>
<dbReference type="PANTHER" id="PTHR11819:SF195">
    <property type="entry name" value="SODIUM_GLUCOSE COTRANSPORTER 4"/>
    <property type="match status" value="1"/>
</dbReference>
<dbReference type="PROSITE" id="PS50283">
    <property type="entry name" value="NA_SOLUT_SYMP_3"/>
    <property type="match status" value="1"/>
</dbReference>
<name>A0A6C2UL96_9BACT</name>
<dbReference type="Pfam" id="PF00474">
    <property type="entry name" value="SSF"/>
    <property type="match status" value="1"/>
</dbReference>
<dbReference type="InterPro" id="IPR038377">
    <property type="entry name" value="Na/Glc_symporter_sf"/>
</dbReference>
<protein>
    <submittedName>
        <fullName evidence="8">Sodium/glucose cotransporter</fullName>
    </submittedName>
</protein>
<keyword evidence="4 7" id="KW-1133">Transmembrane helix</keyword>
<gene>
    <name evidence="8" type="primary">sglT_8</name>
    <name evidence="8" type="ORF">SCARR_02729</name>
</gene>
<evidence type="ECO:0000256" key="5">
    <source>
        <dbReference type="ARBA" id="ARBA00023136"/>
    </source>
</evidence>
<keyword evidence="5 7" id="KW-0472">Membrane</keyword>
<keyword evidence="9" id="KW-1185">Reference proteome</keyword>
<feature type="transmembrane region" description="Helical" evidence="7">
    <location>
        <begin position="398"/>
        <end position="419"/>
    </location>
</feature>
<dbReference type="GO" id="GO:0005412">
    <property type="term" value="F:D-glucose:sodium symporter activity"/>
    <property type="evidence" value="ECO:0007669"/>
    <property type="project" value="TreeGrafter"/>
</dbReference>
<feature type="transmembrane region" description="Helical" evidence="7">
    <location>
        <begin position="189"/>
        <end position="212"/>
    </location>
</feature>
<dbReference type="EMBL" id="CAAHFH010000002">
    <property type="protein sequence ID" value="VGO20663.1"/>
    <property type="molecule type" value="Genomic_DNA"/>
</dbReference>
<reference evidence="8 9" key="1">
    <citation type="submission" date="2019-04" db="EMBL/GenBank/DDBJ databases">
        <authorList>
            <person name="Van Vliet M D."/>
        </authorList>
    </citation>
    <scope>NUCLEOTIDE SEQUENCE [LARGE SCALE GENOMIC DNA]</scope>
    <source>
        <strain evidence="8 9">F21</strain>
    </source>
</reference>
<feature type="transmembrane region" description="Helical" evidence="7">
    <location>
        <begin position="454"/>
        <end position="481"/>
    </location>
</feature>
<evidence type="ECO:0000313" key="8">
    <source>
        <dbReference type="EMBL" id="VGO20663.1"/>
    </source>
</evidence>
<keyword evidence="3 7" id="KW-0812">Transmembrane</keyword>